<dbReference type="InParanoid" id="E4V4Z3"/>
<accession>E4V4Z3</accession>
<sequence length="198" mass="21960">MPSGVSSTTISARSRSRILPTTSDRSSCGGAGVKTSSIVPLSRKRTYLRPKSKQRKRKSRKRPNTGKGEMIVWILEERKSKDEAREGEGLSANVRIACKTLYSRTGSSRDGVGRSTGPSSGYYDAYDDCYDDDDELSVVPTEQLVVLSTCCWRRRTKLVAAVGCPEKQVQATYARMRVPTALRTTKSETTTIFPFFPM</sequence>
<dbReference type="HOGENOM" id="CLU_1377793_0_0_1"/>
<feature type="compositionally biased region" description="Low complexity" evidence="1">
    <location>
        <begin position="1"/>
        <end position="13"/>
    </location>
</feature>
<dbReference type="EMBL" id="DS989829">
    <property type="protein sequence ID" value="EFR05067.1"/>
    <property type="molecule type" value="Genomic_DNA"/>
</dbReference>
<keyword evidence="3" id="KW-1185">Reference proteome</keyword>
<dbReference type="Proteomes" id="UP000002669">
    <property type="component" value="Unassembled WGS sequence"/>
</dbReference>
<protein>
    <submittedName>
        <fullName evidence="2">Uncharacterized protein</fullName>
    </submittedName>
</protein>
<gene>
    <name evidence="2" type="ORF">MGYG_08074</name>
</gene>
<dbReference type="RefSeq" id="XP_003169902.1">
    <property type="nucleotide sequence ID" value="XM_003169854.1"/>
</dbReference>
<feature type="compositionally biased region" description="Basic residues" evidence="1">
    <location>
        <begin position="42"/>
        <end position="64"/>
    </location>
</feature>
<dbReference type="GeneID" id="10025135"/>
<evidence type="ECO:0000313" key="2">
    <source>
        <dbReference type="EMBL" id="EFR05067.1"/>
    </source>
</evidence>
<evidence type="ECO:0000313" key="3">
    <source>
        <dbReference type="Proteomes" id="UP000002669"/>
    </source>
</evidence>
<reference evidence="3" key="1">
    <citation type="journal article" date="2012" name="MBio">
        <title>Comparative genome analysis of Trichophyton rubrum and related dermatophytes reveals candidate genes involved in infection.</title>
        <authorList>
            <person name="Martinez D.A."/>
            <person name="Oliver B.G."/>
            <person name="Graeser Y."/>
            <person name="Goldberg J.M."/>
            <person name="Li W."/>
            <person name="Martinez-Rossi N.M."/>
            <person name="Monod M."/>
            <person name="Shelest E."/>
            <person name="Barton R.C."/>
            <person name="Birch E."/>
            <person name="Brakhage A.A."/>
            <person name="Chen Z."/>
            <person name="Gurr S.J."/>
            <person name="Heiman D."/>
            <person name="Heitman J."/>
            <person name="Kosti I."/>
            <person name="Rossi A."/>
            <person name="Saif S."/>
            <person name="Samalova M."/>
            <person name="Saunders C.W."/>
            <person name="Shea T."/>
            <person name="Summerbell R.C."/>
            <person name="Xu J."/>
            <person name="Young S."/>
            <person name="Zeng Q."/>
            <person name="Birren B.W."/>
            <person name="Cuomo C.A."/>
            <person name="White T.C."/>
        </authorList>
    </citation>
    <scope>NUCLEOTIDE SEQUENCE [LARGE SCALE GENOMIC DNA]</scope>
    <source>
        <strain evidence="3">ATCC MYA-4604 / CBS 118893</strain>
    </source>
</reference>
<evidence type="ECO:0000256" key="1">
    <source>
        <dbReference type="SAM" id="MobiDB-lite"/>
    </source>
</evidence>
<organism evidence="3">
    <name type="scientific">Arthroderma gypseum (strain ATCC MYA-4604 / CBS 118893)</name>
    <name type="common">Microsporum gypseum</name>
    <dbReference type="NCBI Taxonomy" id="535722"/>
    <lineage>
        <taxon>Eukaryota</taxon>
        <taxon>Fungi</taxon>
        <taxon>Dikarya</taxon>
        <taxon>Ascomycota</taxon>
        <taxon>Pezizomycotina</taxon>
        <taxon>Eurotiomycetes</taxon>
        <taxon>Eurotiomycetidae</taxon>
        <taxon>Onygenales</taxon>
        <taxon>Arthrodermataceae</taxon>
        <taxon>Nannizzia</taxon>
    </lineage>
</organism>
<proteinExistence type="predicted"/>
<name>E4V4Z3_ARTGP</name>
<dbReference type="AlphaFoldDB" id="E4V4Z3"/>
<feature type="region of interest" description="Disordered" evidence="1">
    <location>
        <begin position="1"/>
        <end position="68"/>
    </location>
</feature>
<dbReference type="VEuPathDB" id="FungiDB:MGYG_08074"/>